<feature type="non-terminal residue" evidence="1">
    <location>
        <position position="1"/>
    </location>
</feature>
<accession>X1IKI8</accession>
<evidence type="ECO:0000313" key="1">
    <source>
        <dbReference type="EMBL" id="GAH66624.1"/>
    </source>
</evidence>
<dbReference type="EMBL" id="BARU01029413">
    <property type="protein sequence ID" value="GAH66624.1"/>
    <property type="molecule type" value="Genomic_DNA"/>
</dbReference>
<organism evidence="1">
    <name type="scientific">marine sediment metagenome</name>
    <dbReference type="NCBI Taxonomy" id="412755"/>
    <lineage>
        <taxon>unclassified sequences</taxon>
        <taxon>metagenomes</taxon>
        <taxon>ecological metagenomes</taxon>
    </lineage>
</organism>
<feature type="non-terminal residue" evidence="1">
    <location>
        <position position="266"/>
    </location>
</feature>
<protein>
    <submittedName>
        <fullName evidence="1">Uncharacterized protein</fullName>
    </submittedName>
</protein>
<gene>
    <name evidence="1" type="ORF">S03H2_46790</name>
</gene>
<sequence length="266" mass="28660">VCSTKGQCAFAPANFSISINNSPPHIDAFGIYEIGIDYLKANCSATDINTPITYDISFNLTSTGTQTCGFSNLTVCDVTCEGLINNTNYTVTFTARDSIGDVNITNTTVITKSSAIKTYTPQGDLNLRERYRLLNIWKTSWVSPNGTIYNCRMTNGGALDCVGTIPTNLSQLINDVDFINRTTINELIENKSYINSSTLNTTYLKLDGTNTMQGNINVGDNEIDNIQKINFNSSQVLIDGNSVSGSNSISIGSSSDATADETIAIG</sequence>
<comment type="caution">
    <text evidence="1">The sequence shown here is derived from an EMBL/GenBank/DDBJ whole genome shotgun (WGS) entry which is preliminary data.</text>
</comment>
<name>X1IKI8_9ZZZZ</name>
<reference evidence="1" key="1">
    <citation type="journal article" date="2014" name="Front. Microbiol.">
        <title>High frequency of phylogenetically diverse reductive dehalogenase-homologous genes in deep subseafloor sedimentary metagenomes.</title>
        <authorList>
            <person name="Kawai M."/>
            <person name="Futagami T."/>
            <person name="Toyoda A."/>
            <person name="Takaki Y."/>
            <person name="Nishi S."/>
            <person name="Hori S."/>
            <person name="Arai W."/>
            <person name="Tsubouchi T."/>
            <person name="Morono Y."/>
            <person name="Uchiyama I."/>
            <person name="Ito T."/>
            <person name="Fujiyama A."/>
            <person name="Inagaki F."/>
            <person name="Takami H."/>
        </authorList>
    </citation>
    <scope>NUCLEOTIDE SEQUENCE</scope>
    <source>
        <strain evidence="1">Expedition CK06-06</strain>
    </source>
</reference>
<proteinExistence type="predicted"/>
<dbReference type="AlphaFoldDB" id="X1IKI8"/>